<dbReference type="GO" id="GO:0005829">
    <property type="term" value="C:cytosol"/>
    <property type="evidence" value="ECO:0007669"/>
    <property type="project" value="TreeGrafter"/>
</dbReference>
<reference evidence="2" key="1">
    <citation type="submission" date="2020-03" db="EMBL/GenBank/DDBJ databases">
        <authorList>
            <person name="Guo F."/>
        </authorList>
    </citation>
    <scope>NUCLEOTIDE SEQUENCE</scope>
    <source>
        <strain evidence="2">JCM 30134</strain>
    </source>
</reference>
<evidence type="ECO:0000259" key="1">
    <source>
        <dbReference type="Pfam" id="PF00724"/>
    </source>
</evidence>
<dbReference type="Gene3D" id="3.20.20.70">
    <property type="entry name" value="Aldolase class I"/>
    <property type="match status" value="1"/>
</dbReference>
<dbReference type="RefSeq" id="WP_167192298.1">
    <property type="nucleotide sequence ID" value="NZ_JAAONZ010000029.1"/>
</dbReference>
<evidence type="ECO:0000313" key="3">
    <source>
        <dbReference type="Proteomes" id="UP000787472"/>
    </source>
</evidence>
<dbReference type="InterPro" id="IPR013785">
    <property type="entry name" value="Aldolase_TIM"/>
</dbReference>
<dbReference type="FunFam" id="3.20.20.70:FF:000262">
    <property type="entry name" value="NADH:flavin oxidoreductase"/>
    <property type="match status" value="1"/>
</dbReference>
<dbReference type="Proteomes" id="UP000787472">
    <property type="component" value="Unassembled WGS sequence"/>
</dbReference>
<dbReference type="Pfam" id="PF00724">
    <property type="entry name" value="Oxidored_FMN"/>
    <property type="match status" value="1"/>
</dbReference>
<keyword evidence="3" id="KW-1185">Reference proteome</keyword>
<dbReference type="GO" id="GO:0010181">
    <property type="term" value="F:FMN binding"/>
    <property type="evidence" value="ECO:0007669"/>
    <property type="project" value="InterPro"/>
</dbReference>
<dbReference type="PANTHER" id="PTHR22893:SF55">
    <property type="entry name" value="OXIDOREDUCTASE-RELATED"/>
    <property type="match status" value="1"/>
</dbReference>
<evidence type="ECO:0000313" key="2">
    <source>
        <dbReference type="EMBL" id="NHO68364.1"/>
    </source>
</evidence>
<gene>
    <name evidence="2" type="ORF">G8770_22660</name>
</gene>
<name>A0A9E5MPZ9_9GAMM</name>
<dbReference type="InterPro" id="IPR045247">
    <property type="entry name" value="Oye-like"/>
</dbReference>
<feature type="domain" description="NADH:flavin oxidoreductase/NADH oxidase N-terminal" evidence="1">
    <location>
        <begin position="7"/>
        <end position="294"/>
    </location>
</feature>
<dbReference type="AlphaFoldDB" id="A0A9E5MPZ9"/>
<dbReference type="GO" id="GO:0016491">
    <property type="term" value="F:oxidoreductase activity"/>
    <property type="evidence" value="ECO:0007669"/>
    <property type="project" value="InterPro"/>
</dbReference>
<dbReference type="EMBL" id="JAAONZ010000029">
    <property type="protein sequence ID" value="NHO68364.1"/>
    <property type="molecule type" value="Genomic_DNA"/>
</dbReference>
<dbReference type="SUPFAM" id="SSF51395">
    <property type="entry name" value="FMN-linked oxidoreductases"/>
    <property type="match status" value="1"/>
</dbReference>
<proteinExistence type="predicted"/>
<organism evidence="2 3">
    <name type="scientific">Pseudomaricurvus hydrocarbonicus</name>
    <dbReference type="NCBI Taxonomy" id="1470433"/>
    <lineage>
        <taxon>Bacteria</taxon>
        <taxon>Pseudomonadati</taxon>
        <taxon>Pseudomonadota</taxon>
        <taxon>Gammaproteobacteria</taxon>
        <taxon>Cellvibrionales</taxon>
        <taxon>Cellvibrionaceae</taxon>
        <taxon>Pseudomaricurvus</taxon>
    </lineage>
</organism>
<dbReference type="InterPro" id="IPR001155">
    <property type="entry name" value="OxRdtase_FMN_N"/>
</dbReference>
<accession>A0A9E5MPZ9</accession>
<sequence length="376" mass="40988">MPSADCLFRPFACDKLQLPNRVVMAPMTRSACPGNVPNERVVEYYRRRAAGGVGLIITEGTCVNHIAAHGFADVPNFFGADALAGWRRVVEAVHAEGGKIAPQLWHVGAVREAGCEPGGDTPGYSPSGISMPGVVSGHSMSQADIDEVIAAFAQAAADAKAIGMDAIELHGAHGYLIDQFFWDQTNTREDEYGGYLRQRSRFAIELITAVRAAVGPDFPIIFRFSQFKQQQYAARLVDTPEQLADFLAPLTDAGVDIYHCSVRRFWEPEFDGSPLNLAGWTQKLSGKPAIAVGSVGLDRDFLVADNGFENASPSHSLEPLFERMNQHEFDLVAVGRALIANADWPQRVRRGELDKLQEFNKELLYSLEGGAAVSPK</sequence>
<dbReference type="CDD" id="cd04747">
    <property type="entry name" value="OYE_like_5_FMN"/>
    <property type="match status" value="1"/>
</dbReference>
<protein>
    <submittedName>
        <fullName evidence="2">NADH:flavin oxidoreductase</fullName>
    </submittedName>
</protein>
<comment type="caution">
    <text evidence="2">The sequence shown here is derived from an EMBL/GenBank/DDBJ whole genome shotgun (WGS) entry which is preliminary data.</text>
</comment>
<dbReference type="PANTHER" id="PTHR22893">
    <property type="entry name" value="NADH OXIDOREDUCTASE-RELATED"/>
    <property type="match status" value="1"/>
</dbReference>